<evidence type="ECO:0000313" key="1">
    <source>
        <dbReference type="EMBL" id="OWS71145.1"/>
    </source>
</evidence>
<dbReference type="Proteomes" id="UP000197528">
    <property type="component" value="Unassembled WGS sequence"/>
</dbReference>
<accession>A0A254PX83</accession>
<name>A0A254PX83_9BURK</name>
<comment type="caution">
    <text evidence="1">The sequence shown here is derived from an EMBL/GenBank/DDBJ whole genome shotgun (WGS) entry which is preliminary data.</text>
</comment>
<dbReference type="AlphaFoldDB" id="A0A254PX83"/>
<dbReference type="OrthoDB" id="9132935at2"/>
<gene>
    <name evidence="1" type="ORF">CBI31_02620</name>
</gene>
<dbReference type="EMBL" id="NGUP01000001">
    <property type="protein sequence ID" value="OWS71145.1"/>
    <property type="molecule type" value="Genomic_DNA"/>
</dbReference>
<keyword evidence="2" id="KW-1185">Reference proteome</keyword>
<evidence type="ECO:0000313" key="2">
    <source>
        <dbReference type="Proteomes" id="UP000197528"/>
    </source>
</evidence>
<protein>
    <submittedName>
        <fullName evidence="1">Uncharacterized protein</fullName>
    </submittedName>
</protein>
<dbReference type="RefSeq" id="WP_088524852.1">
    <property type="nucleotide sequence ID" value="NZ_NGUP01000001.1"/>
</dbReference>
<proteinExistence type="predicted"/>
<sequence>MRIKITKNLVLHTQIQEMTSVPEALFPEGEYLANLTPEGKIELMNTKKIKARFSFSQFREKVSLGEFVVVES</sequence>
<reference evidence="1 2" key="1">
    <citation type="submission" date="2017-05" db="EMBL/GenBank/DDBJ databases">
        <title>Genome of Polynucleobacter sp. MWH-Feld-100.</title>
        <authorList>
            <person name="Hahn M.W."/>
        </authorList>
    </citation>
    <scope>NUCLEOTIDE SEQUENCE [LARGE SCALE GENOMIC DNA]</scope>
    <source>
        <strain evidence="1 2">MWH-Feld-100</strain>
    </source>
</reference>
<organism evidence="1 2">
    <name type="scientific">Polynucleobacter campilacus</name>
    <dbReference type="NCBI Taxonomy" id="1743163"/>
    <lineage>
        <taxon>Bacteria</taxon>
        <taxon>Pseudomonadati</taxon>
        <taxon>Pseudomonadota</taxon>
        <taxon>Betaproteobacteria</taxon>
        <taxon>Burkholderiales</taxon>
        <taxon>Burkholderiaceae</taxon>
        <taxon>Polynucleobacter</taxon>
    </lineage>
</organism>